<dbReference type="EMBL" id="CAACVI010000023">
    <property type="protein sequence ID" value="VEN74080.1"/>
    <property type="molecule type" value="Genomic_DNA"/>
</dbReference>
<name>A0A484HFU7_9BACT</name>
<sequence>MQVYTFSEARQKLAAVLEQASIDGEVLIKRRDGRNYVLKSEISHRSPLDIKGVDVGMSASEIVDIVRGGR</sequence>
<dbReference type="AlphaFoldDB" id="A0A484HFU7"/>
<dbReference type="Pfam" id="PF02604">
    <property type="entry name" value="PhdYeFM_antitox"/>
    <property type="match status" value="1"/>
</dbReference>
<dbReference type="InterPro" id="IPR036165">
    <property type="entry name" value="YefM-like_sf"/>
</dbReference>
<accession>A0A484HFU7</accession>
<evidence type="ECO:0000256" key="1">
    <source>
        <dbReference type="ARBA" id="ARBA00009981"/>
    </source>
</evidence>
<evidence type="ECO:0000256" key="2">
    <source>
        <dbReference type="RuleBase" id="RU362080"/>
    </source>
</evidence>
<organism evidence="3">
    <name type="scientific">uncultured Desulfobacteraceae bacterium</name>
    <dbReference type="NCBI Taxonomy" id="218296"/>
    <lineage>
        <taxon>Bacteria</taxon>
        <taxon>Pseudomonadati</taxon>
        <taxon>Thermodesulfobacteriota</taxon>
        <taxon>Desulfobacteria</taxon>
        <taxon>Desulfobacterales</taxon>
        <taxon>Desulfobacteraceae</taxon>
        <taxon>environmental samples</taxon>
    </lineage>
</organism>
<comment type="similarity">
    <text evidence="1 2">Belongs to the phD/YefM antitoxin family.</text>
</comment>
<reference evidence="3" key="1">
    <citation type="submission" date="2019-01" db="EMBL/GenBank/DDBJ databases">
        <authorList>
            <consortium name="Genoscope - CEA"/>
            <person name="William W."/>
        </authorList>
    </citation>
    <scope>NUCLEOTIDE SEQUENCE</scope>
    <source>
        <strain evidence="3">CR-1</strain>
    </source>
</reference>
<protein>
    <recommendedName>
        <fullName evidence="2">Antitoxin</fullName>
    </recommendedName>
</protein>
<proteinExistence type="inferred from homology"/>
<evidence type="ECO:0000313" key="3">
    <source>
        <dbReference type="EMBL" id="VEN74080.1"/>
    </source>
</evidence>
<dbReference type="Gene3D" id="3.40.1620.10">
    <property type="entry name" value="YefM-like domain"/>
    <property type="match status" value="1"/>
</dbReference>
<dbReference type="InterPro" id="IPR006442">
    <property type="entry name" value="Antitoxin_Phd/YefM"/>
</dbReference>
<comment type="function">
    <text evidence="2">Antitoxin component of a type II toxin-antitoxin (TA) system.</text>
</comment>
<gene>
    <name evidence="3" type="ORF">EPICR_30010</name>
</gene>
<dbReference type="SUPFAM" id="SSF143120">
    <property type="entry name" value="YefM-like"/>
    <property type="match status" value="1"/>
</dbReference>